<dbReference type="GO" id="GO:0005829">
    <property type="term" value="C:cytosol"/>
    <property type="evidence" value="ECO:0007669"/>
    <property type="project" value="TreeGrafter"/>
</dbReference>
<dbReference type="AlphaFoldDB" id="A0A448YU14"/>
<dbReference type="GO" id="GO:0031593">
    <property type="term" value="F:polyubiquitin modification-dependent protein binding"/>
    <property type="evidence" value="ECO:0007669"/>
    <property type="project" value="UniProtKB-UniRule"/>
</dbReference>
<dbReference type="InterPro" id="IPR015940">
    <property type="entry name" value="UBA"/>
</dbReference>
<feature type="domain" description="UBA" evidence="7">
    <location>
        <begin position="149"/>
        <end position="189"/>
    </location>
</feature>
<gene>
    <name evidence="9" type="ORF">BRENAR_LOCUS5115</name>
</gene>
<accession>A0A448YU14</accession>
<dbReference type="GO" id="GO:0006289">
    <property type="term" value="P:nucleotide-excision repair"/>
    <property type="evidence" value="ECO:0007669"/>
    <property type="project" value="UniProtKB-UniRule"/>
</dbReference>
<dbReference type="PROSITE" id="PS50053">
    <property type="entry name" value="UBIQUITIN_2"/>
    <property type="match status" value="1"/>
</dbReference>
<evidence type="ECO:0000259" key="8">
    <source>
        <dbReference type="PROSITE" id="PS50053"/>
    </source>
</evidence>
<evidence type="ECO:0000259" key="7">
    <source>
        <dbReference type="PROSITE" id="PS50030"/>
    </source>
</evidence>
<dbReference type="SMART" id="SM00213">
    <property type="entry name" value="UBQ"/>
    <property type="match status" value="1"/>
</dbReference>
<comment type="function">
    <text evidence="5">Multiubiquitin chain receptor involved in modulation of proteasomal degradation. Involved in nucleotide excision repair.</text>
</comment>
<dbReference type="SUPFAM" id="SSF54236">
    <property type="entry name" value="Ubiquitin-like"/>
    <property type="match status" value="1"/>
</dbReference>
<dbReference type="InterPro" id="IPR009060">
    <property type="entry name" value="UBA-like_sf"/>
</dbReference>
<dbReference type="PRINTS" id="PR01839">
    <property type="entry name" value="RAD23PROTEIN"/>
</dbReference>
<dbReference type="OrthoDB" id="419317at2759"/>
<feature type="region of interest" description="Disordered" evidence="6">
    <location>
        <begin position="72"/>
        <end position="133"/>
    </location>
</feature>
<dbReference type="FunFam" id="1.10.8.10:FF:000002">
    <property type="entry name" value="UV excision repair protein RAD23 homolog"/>
    <property type="match status" value="1"/>
</dbReference>
<dbReference type="GO" id="GO:0003684">
    <property type="term" value="F:damaged DNA binding"/>
    <property type="evidence" value="ECO:0007669"/>
    <property type="project" value="UniProtKB-UniRule"/>
</dbReference>
<dbReference type="InParanoid" id="A0A448YU14"/>
<evidence type="ECO:0000256" key="3">
    <source>
        <dbReference type="ARBA" id="ARBA00023204"/>
    </source>
</evidence>
<organism evidence="9 10">
    <name type="scientific">Brettanomyces naardenensis</name>
    <name type="common">Yeast</name>
    <dbReference type="NCBI Taxonomy" id="13370"/>
    <lineage>
        <taxon>Eukaryota</taxon>
        <taxon>Fungi</taxon>
        <taxon>Dikarya</taxon>
        <taxon>Ascomycota</taxon>
        <taxon>Saccharomycotina</taxon>
        <taxon>Pichiomycetes</taxon>
        <taxon>Pichiales</taxon>
        <taxon>Pichiaceae</taxon>
        <taxon>Brettanomyces</taxon>
    </lineage>
</organism>
<dbReference type="SUPFAM" id="SSF101238">
    <property type="entry name" value="XPC-binding domain"/>
    <property type="match status" value="1"/>
</dbReference>
<dbReference type="GO" id="GO:0070628">
    <property type="term" value="F:proteasome binding"/>
    <property type="evidence" value="ECO:0007669"/>
    <property type="project" value="TreeGrafter"/>
</dbReference>
<keyword evidence="2 5" id="KW-0227">DNA damage</keyword>
<dbReference type="STRING" id="13370.A0A448YU14"/>
<feature type="domain" description="UBA" evidence="7">
    <location>
        <begin position="357"/>
        <end position="398"/>
    </location>
</feature>
<dbReference type="SMART" id="SM00165">
    <property type="entry name" value="UBA"/>
    <property type="match status" value="2"/>
</dbReference>
<evidence type="ECO:0000256" key="6">
    <source>
        <dbReference type="SAM" id="MobiDB-lite"/>
    </source>
</evidence>
<comment type="subcellular location">
    <subcellularLocation>
        <location evidence="5">Nucleus</location>
    </subcellularLocation>
    <subcellularLocation>
        <location evidence="5">Cytoplasm</location>
    </subcellularLocation>
</comment>
<dbReference type="GO" id="GO:0043130">
    <property type="term" value="F:ubiquitin binding"/>
    <property type="evidence" value="ECO:0007669"/>
    <property type="project" value="UniProtKB-UniRule"/>
</dbReference>
<evidence type="ECO:0000256" key="2">
    <source>
        <dbReference type="ARBA" id="ARBA00022763"/>
    </source>
</evidence>
<dbReference type="PROSITE" id="PS50030">
    <property type="entry name" value="UBA"/>
    <property type="match status" value="2"/>
</dbReference>
<evidence type="ECO:0000256" key="5">
    <source>
        <dbReference type="RuleBase" id="RU367049"/>
    </source>
</evidence>
<dbReference type="FunCoup" id="A0A448YU14">
    <property type="interactions" value="1028"/>
</dbReference>
<evidence type="ECO:0000313" key="9">
    <source>
        <dbReference type="EMBL" id="VEU24387.1"/>
    </source>
</evidence>
<dbReference type="FunFam" id="1.10.8.10:FF:000003">
    <property type="entry name" value="UV excision repair protein RAD23 homolog"/>
    <property type="match status" value="1"/>
</dbReference>
<keyword evidence="4 5" id="KW-0539">Nucleus</keyword>
<keyword evidence="5" id="KW-0963">Cytoplasm</keyword>
<name>A0A448YU14_BRENA</name>
<dbReference type="Pfam" id="PF00240">
    <property type="entry name" value="ubiquitin"/>
    <property type="match status" value="1"/>
</dbReference>
<feature type="compositionally biased region" description="Basic and acidic residues" evidence="6">
    <location>
        <begin position="212"/>
        <end position="221"/>
    </location>
</feature>
<dbReference type="Proteomes" id="UP000290900">
    <property type="component" value="Unassembled WGS sequence"/>
</dbReference>
<dbReference type="Gene3D" id="1.10.8.10">
    <property type="entry name" value="DNA helicase RuvA subunit, C-terminal domain"/>
    <property type="match status" value="2"/>
</dbReference>
<dbReference type="Gene3D" id="1.10.10.540">
    <property type="entry name" value="XPC-binding domain"/>
    <property type="match status" value="1"/>
</dbReference>
<evidence type="ECO:0000256" key="4">
    <source>
        <dbReference type="ARBA" id="ARBA00023242"/>
    </source>
</evidence>
<dbReference type="PANTHER" id="PTHR10621">
    <property type="entry name" value="UV EXCISION REPAIR PROTEIN RAD23"/>
    <property type="match status" value="1"/>
</dbReference>
<dbReference type="Pfam" id="PF09280">
    <property type="entry name" value="XPC-binding"/>
    <property type="match status" value="1"/>
</dbReference>
<dbReference type="Pfam" id="PF00627">
    <property type="entry name" value="UBA"/>
    <property type="match status" value="2"/>
</dbReference>
<feature type="domain" description="Ubiquitin-like" evidence="8">
    <location>
        <begin position="1"/>
        <end position="76"/>
    </location>
</feature>
<comment type="similarity">
    <text evidence="5">Belongs to the RAD23 family.</text>
</comment>
<dbReference type="InterPro" id="IPR029071">
    <property type="entry name" value="Ubiquitin-like_domsf"/>
</dbReference>
<keyword evidence="3 5" id="KW-0234">DNA repair</keyword>
<reference evidence="9 10" key="1">
    <citation type="submission" date="2018-12" db="EMBL/GenBank/DDBJ databases">
        <authorList>
            <person name="Tiukova I."/>
            <person name="Dainat J."/>
        </authorList>
    </citation>
    <scope>NUCLEOTIDE SEQUENCE [LARGE SCALE GENOMIC DNA]</scope>
</reference>
<feature type="compositionally biased region" description="Basic and acidic residues" evidence="6">
    <location>
        <begin position="77"/>
        <end position="93"/>
    </location>
</feature>
<dbReference type="InterPro" id="IPR036353">
    <property type="entry name" value="XPC-bd_sf"/>
</dbReference>
<dbReference type="GO" id="GO:0043161">
    <property type="term" value="P:proteasome-mediated ubiquitin-dependent protein catabolic process"/>
    <property type="evidence" value="ECO:0007669"/>
    <property type="project" value="UniProtKB-UniRule"/>
</dbReference>
<dbReference type="InterPro" id="IPR004806">
    <property type="entry name" value="Rad23"/>
</dbReference>
<dbReference type="SUPFAM" id="SSF46934">
    <property type="entry name" value="UBA-like"/>
    <property type="match status" value="2"/>
</dbReference>
<keyword evidence="10" id="KW-1185">Reference proteome</keyword>
<dbReference type="GO" id="GO:0005654">
    <property type="term" value="C:nucleoplasm"/>
    <property type="evidence" value="ECO:0007669"/>
    <property type="project" value="TreeGrafter"/>
</dbReference>
<dbReference type="CDD" id="cd01805">
    <property type="entry name" value="Ubl_Rad23"/>
    <property type="match status" value="1"/>
</dbReference>
<keyword evidence="1" id="KW-0677">Repeat</keyword>
<evidence type="ECO:0000313" key="10">
    <source>
        <dbReference type="Proteomes" id="UP000290900"/>
    </source>
</evidence>
<proteinExistence type="inferred from homology"/>
<dbReference type="InterPro" id="IPR000626">
    <property type="entry name" value="Ubiquitin-like_dom"/>
</dbReference>
<feature type="region of interest" description="Disordered" evidence="6">
    <location>
        <begin position="199"/>
        <end position="248"/>
    </location>
</feature>
<dbReference type="InterPro" id="IPR015360">
    <property type="entry name" value="XPC-bd"/>
</dbReference>
<dbReference type="NCBIfam" id="TIGR00601">
    <property type="entry name" value="rad23"/>
    <property type="match status" value="1"/>
</dbReference>
<sequence length="401" mass="43543">MRIVFKDFKKEKIPIEIEPSDTILSGKEKLASLKDVEPSQLKLVYSGKILKDDKTFETFKVKEDDQIIFMISKAKKPKQEPKVESKEETKKSAETNSPAAAATESTYTPTSTPTPATAQPSTVSTGTGAASEAEHPIEEFTASTFAVGRARETAVQNIMAMGFERDQVQRALTAAFNNPGRAVEYLLNGIPEQLEPQQPLQREAPQGQSENAEEHTEEHPEGQTQENAGNAEGQAVPASAVSAPPNPNNLFEQAAAAEVGEGGQQSGGDYISSLRELLQQQPEMAEAVLQQLAASNPQLAQVIQTNPEAFMRYITDGDQTALGEALGIPREYLDATEAGGEGEDDEEGEGATRIEITPEENDAINRLCELGFDRNLVIQVYFACDKNEEMAANLLFSEHAD</sequence>
<protein>
    <recommendedName>
        <fullName evidence="5">UV excision repair protein RAD23</fullName>
    </recommendedName>
</protein>
<dbReference type="EMBL" id="CAACVR010000076">
    <property type="protein sequence ID" value="VEU24387.1"/>
    <property type="molecule type" value="Genomic_DNA"/>
</dbReference>
<feature type="compositionally biased region" description="Low complexity" evidence="6">
    <location>
        <begin position="235"/>
        <end position="248"/>
    </location>
</feature>
<feature type="compositionally biased region" description="Low complexity" evidence="6">
    <location>
        <begin position="94"/>
        <end position="125"/>
    </location>
</feature>
<dbReference type="Gene3D" id="3.10.20.90">
    <property type="entry name" value="Phosphatidylinositol 3-kinase Catalytic Subunit, Chain A, domain 1"/>
    <property type="match status" value="1"/>
</dbReference>
<evidence type="ECO:0000256" key="1">
    <source>
        <dbReference type="ARBA" id="ARBA00022737"/>
    </source>
</evidence>
<dbReference type="PANTHER" id="PTHR10621:SF0">
    <property type="entry name" value="UV EXCISION REPAIR PROTEIN RAD23"/>
    <property type="match status" value="1"/>
</dbReference>